<sequence length="233" mass="23929">MTVTTARGGLLLGLDGVLVDSRKVILRCVELALRAEAPAHATALAAPAWIGPPIAEAFAAHLGVGADAELVARCVATYRRFYRVASLTDTVPQPGVRGLLTGAARDWHLVVVTSKPTEFAIPVLEQLGLGSAIDLVAGPGLEASPEGRSASVARALDELGGDPTSCVLVGDRHFDIAAGRAHGITTVGATWGVGTADELRQAGAAHLARSPDELTTLLAALGPSRTTSAEKRP</sequence>
<dbReference type="STRING" id="469383.Cwoe_0627"/>
<dbReference type="Gene3D" id="3.40.50.1000">
    <property type="entry name" value="HAD superfamily/HAD-like"/>
    <property type="match status" value="1"/>
</dbReference>
<dbReference type="InterPro" id="IPR023198">
    <property type="entry name" value="PGP-like_dom2"/>
</dbReference>
<dbReference type="KEGG" id="cwo:Cwoe_0627"/>
<dbReference type="InterPro" id="IPR023214">
    <property type="entry name" value="HAD_sf"/>
</dbReference>
<dbReference type="OrthoDB" id="9776368at2"/>
<dbReference type="PANTHER" id="PTHR43434">
    <property type="entry name" value="PHOSPHOGLYCOLATE PHOSPHATASE"/>
    <property type="match status" value="1"/>
</dbReference>
<dbReference type="EMBL" id="CP001854">
    <property type="protein sequence ID" value="ADB49062.1"/>
    <property type="molecule type" value="Genomic_DNA"/>
</dbReference>
<dbReference type="SUPFAM" id="SSF56784">
    <property type="entry name" value="HAD-like"/>
    <property type="match status" value="1"/>
</dbReference>
<dbReference type="InterPro" id="IPR050155">
    <property type="entry name" value="HAD-like_hydrolase_sf"/>
</dbReference>
<dbReference type="Proteomes" id="UP000008229">
    <property type="component" value="Chromosome"/>
</dbReference>
<dbReference type="RefSeq" id="WP_012932115.1">
    <property type="nucleotide sequence ID" value="NC_013739.1"/>
</dbReference>
<dbReference type="HOGENOM" id="CLU_045011_19_4_11"/>
<dbReference type="Gene3D" id="1.10.150.240">
    <property type="entry name" value="Putative phosphatase, domain 2"/>
    <property type="match status" value="1"/>
</dbReference>
<reference evidence="1 2" key="1">
    <citation type="journal article" date="2010" name="Stand. Genomic Sci.">
        <title>Complete genome sequence of Conexibacter woesei type strain (ID131577).</title>
        <authorList>
            <person name="Pukall R."/>
            <person name="Lapidus A."/>
            <person name="Glavina Del Rio T."/>
            <person name="Copeland A."/>
            <person name="Tice H."/>
            <person name="Cheng J.-F."/>
            <person name="Lucas S."/>
            <person name="Chen F."/>
            <person name="Nolan M."/>
            <person name="Bruce D."/>
            <person name="Goodwin L."/>
            <person name="Pitluck S."/>
            <person name="Mavromatis K."/>
            <person name="Ivanova N."/>
            <person name="Ovchinnikova G."/>
            <person name="Pati A."/>
            <person name="Chen A."/>
            <person name="Palaniappan K."/>
            <person name="Land M."/>
            <person name="Hauser L."/>
            <person name="Chang Y.-J."/>
            <person name="Jeffries C.D."/>
            <person name="Chain P."/>
            <person name="Meincke L."/>
            <person name="Sims D."/>
            <person name="Brettin T."/>
            <person name="Detter J.C."/>
            <person name="Rohde M."/>
            <person name="Goeker M."/>
            <person name="Bristow J."/>
            <person name="Eisen J.A."/>
            <person name="Markowitz V."/>
            <person name="Kyrpides N.C."/>
            <person name="Klenk H.-P."/>
            <person name="Hugenholtz P."/>
        </authorList>
    </citation>
    <scope>NUCLEOTIDE SEQUENCE [LARGE SCALE GENOMIC DNA]</scope>
    <source>
        <strain evidence="2">DSM 14684 / CIP 108061 / JCM 11494 / NBRC 100937 / ID131577</strain>
    </source>
</reference>
<evidence type="ECO:0000313" key="2">
    <source>
        <dbReference type="Proteomes" id="UP000008229"/>
    </source>
</evidence>
<dbReference type="GO" id="GO:0005829">
    <property type="term" value="C:cytosol"/>
    <property type="evidence" value="ECO:0007669"/>
    <property type="project" value="TreeGrafter"/>
</dbReference>
<organism evidence="1 2">
    <name type="scientific">Conexibacter woesei (strain DSM 14684 / CCUG 47730 / CIP 108061 / JCM 11494 / NBRC 100937 / ID131577)</name>
    <dbReference type="NCBI Taxonomy" id="469383"/>
    <lineage>
        <taxon>Bacteria</taxon>
        <taxon>Bacillati</taxon>
        <taxon>Actinomycetota</taxon>
        <taxon>Thermoleophilia</taxon>
        <taxon>Solirubrobacterales</taxon>
        <taxon>Conexibacteraceae</taxon>
        <taxon>Conexibacter</taxon>
    </lineage>
</organism>
<dbReference type="eggNOG" id="COG0546">
    <property type="taxonomic scope" value="Bacteria"/>
</dbReference>
<protein>
    <submittedName>
        <fullName evidence="1">Haloacid dehalogenase domain protein hydrolase</fullName>
    </submittedName>
</protein>
<reference evidence="2" key="2">
    <citation type="submission" date="2010-01" db="EMBL/GenBank/DDBJ databases">
        <title>The complete genome of Conexibacter woesei DSM 14684.</title>
        <authorList>
            <consortium name="US DOE Joint Genome Institute (JGI-PGF)"/>
            <person name="Lucas S."/>
            <person name="Copeland A."/>
            <person name="Lapidus A."/>
            <person name="Glavina del Rio T."/>
            <person name="Dalin E."/>
            <person name="Tice H."/>
            <person name="Bruce D."/>
            <person name="Goodwin L."/>
            <person name="Pitluck S."/>
            <person name="Kyrpides N."/>
            <person name="Mavromatis K."/>
            <person name="Ivanova N."/>
            <person name="Mikhailova N."/>
            <person name="Chertkov O."/>
            <person name="Brettin T."/>
            <person name="Detter J.C."/>
            <person name="Han C."/>
            <person name="Larimer F."/>
            <person name="Land M."/>
            <person name="Hauser L."/>
            <person name="Markowitz V."/>
            <person name="Cheng J.-F."/>
            <person name="Hugenholtz P."/>
            <person name="Woyke T."/>
            <person name="Wu D."/>
            <person name="Pukall R."/>
            <person name="Steenblock K."/>
            <person name="Schneider S."/>
            <person name="Klenk H.-P."/>
            <person name="Eisen J.A."/>
        </authorList>
    </citation>
    <scope>NUCLEOTIDE SEQUENCE [LARGE SCALE GENOMIC DNA]</scope>
    <source>
        <strain evidence="2">DSM 14684 / CIP 108061 / JCM 11494 / NBRC 100937 / ID131577</strain>
    </source>
</reference>
<gene>
    <name evidence="1" type="ordered locus">Cwoe_0627</name>
</gene>
<name>D3F995_CONWI</name>
<dbReference type="Pfam" id="PF13419">
    <property type="entry name" value="HAD_2"/>
    <property type="match status" value="1"/>
</dbReference>
<dbReference type="GO" id="GO:0004713">
    <property type="term" value="F:protein tyrosine kinase activity"/>
    <property type="evidence" value="ECO:0007669"/>
    <property type="project" value="TreeGrafter"/>
</dbReference>
<keyword evidence="2" id="KW-1185">Reference proteome</keyword>
<dbReference type="InterPro" id="IPR041492">
    <property type="entry name" value="HAD_2"/>
</dbReference>
<dbReference type="PANTHER" id="PTHR43434:SF20">
    <property type="entry name" value="5'-NUCLEOTIDASE"/>
    <property type="match status" value="1"/>
</dbReference>
<evidence type="ECO:0000313" key="1">
    <source>
        <dbReference type="EMBL" id="ADB49062.1"/>
    </source>
</evidence>
<dbReference type="InterPro" id="IPR036412">
    <property type="entry name" value="HAD-like_sf"/>
</dbReference>
<dbReference type="AlphaFoldDB" id="D3F995"/>
<accession>D3F995</accession>
<dbReference type="GO" id="GO:0016787">
    <property type="term" value="F:hydrolase activity"/>
    <property type="evidence" value="ECO:0007669"/>
    <property type="project" value="UniProtKB-KW"/>
</dbReference>
<keyword evidence="1" id="KW-0378">Hydrolase</keyword>
<proteinExistence type="predicted"/>